<comment type="caution">
    <text evidence="1">The sequence shown here is derived from an EMBL/GenBank/DDBJ whole genome shotgun (WGS) entry which is preliminary data.</text>
</comment>
<sequence>MQLAQTWGSTYAMKPHDVMVADITRRIEALWMVGKLPPPRTNSDYDRKYYIHDIIARIFELHRVWGGDTPPSKFSPLAPPQPVVPLFPPAPSVRRPILPLSDLQLSKLAAGLTLSDLEFPEGEEEECIRELRDDLSKLGLNPDDILRK</sequence>
<organism evidence="1 2">
    <name type="scientific">Orbilia javanica</name>
    <dbReference type="NCBI Taxonomy" id="47235"/>
    <lineage>
        <taxon>Eukaryota</taxon>
        <taxon>Fungi</taxon>
        <taxon>Dikarya</taxon>
        <taxon>Ascomycota</taxon>
        <taxon>Pezizomycotina</taxon>
        <taxon>Orbiliomycetes</taxon>
        <taxon>Orbiliales</taxon>
        <taxon>Orbiliaceae</taxon>
        <taxon>Orbilia</taxon>
    </lineage>
</organism>
<proteinExistence type="predicted"/>
<dbReference type="AlphaFoldDB" id="A0AAN8MXK3"/>
<accession>A0AAN8MXK3</accession>
<gene>
    <name evidence="1" type="ORF">TWF718_004262</name>
</gene>
<dbReference type="Proteomes" id="UP001313282">
    <property type="component" value="Unassembled WGS sequence"/>
</dbReference>
<name>A0AAN8MXK3_9PEZI</name>
<dbReference type="EMBL" id="JAVHNR010000002">
    <property type="protein sequence ID" value="KAK6351089.1"/>
    <property type="molecule type" value="Genomic_DNA"/>
</dbReference>
<evidence type="ECO:0000313" key="2">
    <source>
        <dbReference type="Proteomes" id="UP001313282"/>
    </source>
</evidence>
<protein>
    <submittedName>
        <fullName evidence="1">Uncharacterized protein</fullName>
    </submittedName>
</protein>
<reference evidence="1 2" key="1">
    <citation type="submission" date="2019-10" db="EMBL/GenBank/DDBJ databases">
        <authorList>
            <person name="Palmer J.M."/>
        </authorList>
    </citation>
    <scope>NUCLEOTIDE SEQUENCE [LARGE SCALE GENOMIC DNA]</scope>
    <source>
        <strain evidence="1 2">TWF718</strain>
    </source>
</reference>
<evidence type="ECO:0000313" key="1">
    <source>
        <dbReference type="EMBL" id="KAK6351089.1"/>
    </source>
</evidence>
<keyword evidence="2" id="KW-1185">Reference proteome</keyword>